<dbReference type="Proteomes" id="UP000064921">
    <property type="component" value="Chromosome"/>
</dbReference>
<evidence type="ECO:0000313" key="7">
    <source>
        <dbReference type="EMBL" id="ALV28468.1"/>
    </source>
</evidence>
<dbReference type="eggNOG" id="COG2363">
    <property type="taxonomic scope" value="Bacteria"/>
</dbReference>
<keyword evidence="8" id="KW-1185">Reference proteome</keyword>
<keyword evidence="5 6" id="KW-0472">Membrane</keyword>
<dbReference type="KEGG" id="pphr:APZ00_16500"/>
<keyword evidence="4 6" id="KW-1133">Transmembrane helix</keyword>
<protein>
    <submittedName>
        <fullName evidence="7">Uncharacterized protein</fullName>
    </submittedName>
</protein>
<evidence type="ECO:0000256" key="5">
    <source>
        <dbReference type="ARBA" id="ARBA00023136"/>
    </source>
</evidence>
<proteinExistence type="inferred from homology"/>
<accession>A0A0U3PW73</accession>
<evidence type="ECO:0000256" key="2">
    <source>
        <dbReference type="ARBA" id="ARBA00009694"/>
    </source>
</evidence>
<dbReference type="STRING" id="121719.APZ00_16500"/>
<organism evidence="7 8">
    <name type="scientific">Pannonibacter phragmitetus</name>
    <dbReference type="NCBI Taxonomy" id="121719"/>
    <lineage>
        <taxon>Bacteria</taxon>
        <taxon>Pseudomonadati</taxon>
        <taxon>Pseudomonadota</taxon>
        <taxon>Alphaproteobacteria</taxon>
        <taxon>Hyphomicrobiales</taxon>
        <taxon>Stappiaceae</taxon>
        <taxon>Pannonibacter</taxon>
    </lineage>
</organism>
<gene>
    <name evidence="7" type="ORF">APZ00_16500</name>
</gene>
<evidence type="ECO:0000256" key="3">
    <source>
        <dbReference type="ARBA" id="ARBA00022692"/>
    </source>
</evidence>
<feature type="transmembrane region" description="Helical" evidence="6">
    <location>
        <begin position="54"/>
        <end position="73"/>
    </location>
</feature>
<evidence type="ECO:0000256" key="4">
    <source>
        <dbReference type="ARBA" id="ARBA00022989"/>
    </source>
</evidence>
<feature type="transmembrane region" description="Helical" evidence="6">
    <location>
        <begin position="80"/>
        <end position="97"/>
    </location>
</feature>
<evidence type="ECO:0000313" key="8">
    <source>
        <dbReference type="Proteomes" id="UP000064921"/>
    </source>
</evidence>
<dbReference type="PANTHER" id="PTHR43461:SF1">
    <property type="entry name" value="TRANSMEMBRANE PROTEIN 256"/>
    <property type="match status" value="1"/>
</dbReference>
<dbReference type="GO" id="GO:0016020">
    <property type="term" value="C:membrane"/>
    <property type="evidence" value="ECO:0007669"/>
    <property type="project" value="UniProtKB-SubCell"/>
</dbReference>
<dbReference type="PANTHER" id="PTHR43461">
    <property type="entry name" value="TRANSMEMBRANE PROTEIN 256"/>
    <property type="match status" value="1"/>
</dbReference>
<evidence type="ECO:0000256" key="1">
    <source>
        <dbReference type="ARBA" id="ARBA00004141"/>
    </source>
</evidence>
<dbReference type="AlphaFoldDB" id="A0A0U3PW73"/>
<reference evidence="7 8" key="1">
    <citation type="submission" date="2015-10" db="EMBL/GenBank/DDBJ databases">
        <title>The world's first case of liver abscess caused by Pannonibacter phragmitetus.</title>
        <authorList>
            <person name="Ming D."/>
            <person name="Wang M."/>
            <person name="Zhou Y."/>
            <person name="Jiang T."/>
            <person name="Hu S."/>
        </authorList>
    </citation>
    <scope>NUCLEOTIDE SEQUENCE [LARGE SCALE GENOMIC DNA]</scope>
    <source>
        <strain evidence="7 8">31801</strain>
    </source>
</reference>
<name>A0A0U3PW73_9HYPH</name>
<dbReference type="Pfam" id="PF04241">
    <property type="entry name" value="DUF423"/>
    <property type="match status" value="1"/>
</dbReference>
<dbReference type="RefSeq" id="WP_058899565.1">
    <property type="nucleotide sequence ID" value="NZ_CP013068.1"/>
</dbReference>
<comment type="subcellular location">
    <subcellularLocation>
        <location evidence="1">Membrane</location>
        <topology evidence="1">Multi-pass membrane protein</topology>
    </subcellularLocation>
</comment>
<keyword evidence="3 6" id="KW-0812">Transmembrane</keyword>
<evidence type="ECO:0000256" key="6">
    <source>
        <dbReference type="SAM" id="Phobius"/>
    </source>
</evidence>
<feature type="transmembrane region" description="Helical" evidence="6">
    <location>
        <begin position="21"/>
        <end position="42"/>
    </location>
</feature>
<sequence length="138" mass="13889">MQVSSQGSPSDNAASQATHPLFRAGMVAAGLCGAAGVALAALGTHMDATGLMSVASGMLLFHAPAFLGLGALAQLRRVPLLPVAFVLLLAGVALFSGDLVSRALTAERLFAMSAPTGGSLMICGWLAVLLSAAFVRPR</sequence>
<comment type="similarity">
    <text evidence="2">Belongs to the UPF0382 family.</text>
</comment>
<feature type="transmembrane region" description="Helical" evidence="6">
    <location>
        <begin position="117"/>
        <end position="135"/>
    </location>
</feature>
<dbReference type="InterPro" id="IPR006696">
    <property type="entry name" value="DUF423"/>
</dbReference>
<dbReference type="EMBL" id="CP013068">
    <property type="protein sequence ID" value="ALV28468.1"/>
    <property type="molecule type" value="Genomic_DNA"/>
</dbReference>